<dbReference type="AlphaFoldDB" id="A0AA97AJI5"/>
<feature type="transmembrane region" description="Helical" evidence="1">
    <location>
        <begin position="43"/>
        <end position="61"/>
    </location>
</feature>
<protein>
    <submittedName>
        <fullName evidence="2">Uncharacterized protein</fullName>
    </submittedName>
</protein>
<name>A0AA97AJI5_9CYAN</name>
<proteinExistence type="predicted"/>
<evidence type="ECO:0000256" key="1">
    <source>
        <dbReference type="SAM" id="Phobius"/>
    </source>
</evidence>
<dbReference type="RefSeq" id="WP_316436342.1">
    <property type="nucleotide sequence ID" value="NZ_CP053587.1"/>
</dbReference>
<dbReference type="EMBL" id="CP053587">
    <property type="protein sequence ID" value="WNZ27840.1"/>
    <property type="molecule type" value="Genomic_DNA"/>
</dbReference>
<sequence>MSDPKNTIKIEVREPGFQVVQESTIKYEKISEKQPEEKTEPNVLGMILWIYAILVALLLLLPPVDPTVSPGDQIRFHRLPVEPMAESQP</sequence>
<keyword evidence="1" id="KW-0472">Membrane</keyword>
<reference evidence="2" key="1">
    <citation type="submission" date="2020-05" db="EMBL/GenBank/DDBJ databases">
        <authorList>
            <person name="Zhu T."/>
            <person name="Keshari N."/>
            <person name="Lu X."/>
        </authorList>
    </citation>
    <scope>NUCLEOTIDE SEQUENCE</scope>
    <source>
        <strain evidence="2">NK1-12</strain>
    </source>
</reference>
<organism evidence="2">
    <name type="scientific">Leptolyngbya sp. NK1-12</name>
    <dbReference type="NCBI Taxonomy" id="2547451"/>
    <lineage>
        <taxon>Bacteria</taxon>
        <taxon>Bacillati</taxon>
        <taxon>Cyanobacteriota</taxon>
        <taxon>Cyanophyceae</taxon>
        <taxon>Leptolyngbyales</taxon>
        <taxon>Leptolyngbyaceae</taxon>
        <taxon>Leptolyngbya group</taxon>
        <taxon>Leptolyngbya</taxon>
    </lineage>
</organism>
<keyword evidence="1" id="KW-0812">Transmembrane</keyword>
<keyword evidence="1" id="KW-1133">Transmembrane helix</keyword>
<evidence type="ECO:0000313" key="2">
    <source>
        <dbReference type="EMBL" id="WNZ27840.1"/>
    </source>
</evidence>
<accession>A0AA97AJI5</accession>
<gene>
    <name evidence="2" type="ORF">HJG54_33990</name>
</gene>